<dbReference type="Pfam" id="PF17123">
    <property type="entry name" value="zf-RING_11"/>
    <property type="match status" value="1"/>
</dbReference>
<feature type="domain" description="RING-type" evidence="9">
    <location>
        <begin position="55"/>
        <end position="97"/>
    </location>
</feature>
<keyword evidence="5 8" id="KW-0863">Zinc-finger</keyword>
<dbReference type="AlphaFoldDB" id="A0A8J8NF85"/>
<dbReference type="Proteomes" id="UP000785679">
    <property type="component" value="Unassembled WGS sequence"/>
</dbReference>
<keyword evidence="3" id="KW-0479">Metal-binding</keyword>
<dbReference type="GO" id="GO:0097039">
    <property type="term" value="P:protein linear polyubiquitination"/>
    <property type="evidence" value="ECO:0007669"/>
    <property type="project" value="TreeGrafter"/>
</dbReference>
<dbReference type="GO" id="GO:0008270">
    <property type="term" value="F:zinc ion binding"/>
    <property type="evidence" value="ECO:0007669"/>
    <property type="project" value="UniProtKB-KW"/>
</dbReference>
<dbReference type="InterPro" id="IPR051628">
    <property type="entry name" value="LUBAC_E3_Ligases"/>
</dbReference>
<dbReference type="PANTHER" id="PTHR22770">
    <property type="entry name" value="UBIQUITIN CONJUGATING ENZYME 7 INTERACTING PROTEIN-RELATED"/>
    <property type="match status" value="1"/>
</dbReference>
<dbReference type="SUPFAM" id="SSF57850">
    <property type="entry name" value="RING/U-box"/>
    <property type="match status" value="3"/>
</dbReference>
<evidence type="ECO:0000256" key="7">
    <source>
        <dbReference type="ARBA" id="ARBA00022833"/>
    </source>
</evidence>
<dbReference type="Gene3D" id="3.30.40.10">
    <property type="entry name" value="Zinc/RING finger domain, C3HC4 (zinc finger)"/>
    <property type="match status" value="1"/>
</dbReference>
<gene>
    <name evidence="11" type="ORF">FGO68_gene13961</name>
</gene>
<dbReference type="Gene3D" id="1.20.120.1750">
    <property type="match status" value="1"/>
</dbReference>
<dbReference type="GO" id="GO:0000151">
    <property type="term" value="C:ubiquitin ligase complex"/>
    <property type="evidence" value="ECO:0007669"/>
    <property type="project" value="TreeGrafter"/>
</dbReference>
<feature type="domain" description="RING-type" evidence="10">
    <location>
        <begin position="51"/>
        <end position="255"/>
    </location>
</feature>
<dbReference type="PROSITE" id="PS50089">
    <property type="entry name" value="ZF_RING_2"/>
    <property type="match status" value="1"/>
</dbReference>
<organism evidence="11 12">
    <name type="scientific">Halteria grandinella</name>
    <dbReference type="NCBI Taxonomy" id="5974"/>
    <lineage>
        <taxon>Eukaryota</taxon>
        <taxon>Sar</taxon>
        <taxon>Alveolata</taxon>
        <taxon>Ciliophora</taxon>
        <taxon>Intramacronucleata</taxon>
        <taxon>Spirotrichea</taxon>
        <taxon>Stichotrichia</taxon>
        <taxon>Sporadotrichida</taxon>
        <taxon>Halteriidae</taxon>
        <taxon>Halteria</taxon>
    </lineage>
</organism>
<reference evidence="11" key="1">
    <citation type="submission" date="2019-06" db="EMBL/GenBank/DDBJ databases">
        <authorList>
            <person name="Zheng W."/>
        </authorList>
    </citation>
    <scope>NUCLEOTIDE SEQUENCE</scope>
    <source>
        <strain evidence="11">QDHG01</strain>
    </source>
</reference>
<sequence>MKDEIPPELDADEETHKLVLQLQELENVIYQIQNEETSQPQHIPVQHVPLILGSCTVCLEEMTPDTVFMLSNCEHMYHRDCIKGFLKNSVNESRCPITCPEPKCKRELGSQDFMGNLESKEIEKYYQYSFLQALSRQDDISWCPTANCDYAFVYVKGRDNKDFTCTKCHKNYCLDCRADFHKGISCQEYKSIKGGEKEDEAFREFAKGSKLKQCPFCKFWVEKSQGCDHMRCRCGKEFCYKCGGVYQRCACLGFSVPEPGALAEHEAPMPVRRRNGGREQCNIF</sequence>
<dbReference type="SMART" id="SM00184">
    <property type="entry name" value="RING"/>
    <property type="match status" value="2"/>
</dbReference>
<keyword evidence="6" id="KW-0833">Ubl conjugation pathway</keyword>
<keyword evidence="7" id="KW-0862">Zinc</keyword>
<dbReference type="PANTHER" id="PTHR22770:SF13">
    <property type="entry name" value="RING-TYPE DOMAIN-CONTAINING PROTEIN"/>
    <property type="match status" value="1"/>
</dbReference>
<dbReference type="InterPro" id="IPR002867">
    <property type="entry name" value="IBR_dom"/>
</dbReference>
<dbReference type="InterPro" id="IPR001841">
    <property type="entry name" value="Znf_RING"/>
</dbReference>
<evidence type="ECO:0000256" key="2">
    <source>
        <dbReference type="ARBA" id="ARBA00022679"/>
    </source>
</evidence>
<evidence type="ECO:0000256" key="6">
    <source>
        <dbReference type="ARBA" id="ARBA00022786"/>
    </source>
</evidence>
<evidence type="ECO:0000259" key="9">
    <source>
        <dbReference type="PROSITE" id="PS50089"/>
    </source>
</evidence>
<evidence type="ECO:0000313" key="12">
    <source>
        <dbReference type="Proteomes" id="UP000785679"/>
    </source>
</evidence>
<dbReference type="SMART" id="SM00647">
    <property type="entry name" value="IBR"/>
    <property type="match status" value="2"/>
</dbReference>
<evidence type="ECO:0000256" key="5">
    <source>
        <dbReference type="ARBA" id="ARBA00022771"/>
    </source>
</evidence>
<keyword evidence="4" id="KW-0677">Repeat</keyword>
<name>A0A8J8NF85_HALGN</name>
<evidence type="ECO:0000256" key="4">
    <source>
        <dbReference type="ARBA" id="ARBA00022737"/>
    </source>
</evidence>
<evidence type="ECO:0000256" key="8">
    <source>
        <dbReference type="PROSITE-ProRule" id="PRU00175"/>
    </source>
</evidence>
<keyword evidence="2" id="KW-0808">Transferase</keyword>
<dbReference type="Pfam" id="PF01485">
    <property type="entry name" value="IBR"/>
    <property type="match status" value="2"/>
</dbReference>
<evidence type="ECO:0000259" key="10">
    <source>
        <dbReference type="PROSITE" id="PS51873"/>
    </source>
</evidence>
<comment type="caution">
    <text evidence="11">The sequence shown here is derived from an EMBL/GenBank/DDBJ whole genome shotgun (WGS) entry which is preliminary data.</text>
</comment>
<evidence type="ECO:0000256" key="3">
    <source>
        <dbReference type="ARBA" id="ARBA00022723"/>
    </source>
</evidence>
<dbReference type="GO" id="GO:0004842">
    <property type="term" value="F:ubiquitin-protein transferase activity"/>
    <property type="evidence" value="ECO:0007669"/>
    <property type="project" value="TreeGrafter"/>
</dbReference>
<evidence type="ECO:0000256" key="1">
    <source>
        <dbReference type="ARBA" id="ARBA00004906"/>
    </source>
</evidence>
<dbReference type="OrthoDB" id="10009520at2759"/>
<dbReference type="InterPro" id="IPR044066">
    <property type="entry name" value="TRIAD_supradom"/>
</dbReference>
<dbReference type="InterPro" id="IPR013083">
    <property type="entry name" value="Znf_RING/FYVE/PHD"/>
</dbReference>
<proteinExistence type="predicted"/>
<accession>A0A8J8NF85</accession>
<dbReference type="PROSITE" id="PS51873">
    <property type="entry name" value="TRIAD"/>
    <property type="match status" value="1"/>
</dbReference>
<comment type="pathway">
    <text evidence="1">Protein modification; protein ubiquitination.</text>
</comment>
<dbReference type="GO" id="GO:0043130">
    <property type="term" value="F:ubiquitin binding"/>
    <property type="evidence" value="ECO:0007669"/>
    <property type="project" value="TreeGrafter"/>
</dbReference>
<protein>
    <submittedName>
        <fullName evidence="11">Uncharacterized protein</fullName>
    </submittedName>
</protein>
<dbReference type="GO" id="GO:0043161">
    <property type="term" value="P:proteasome-mediated ubiquitin-dependent protein catabolic process"/>
    <property type="evidence" value="ECO:0007669"/>
    <property type="project" value="TreeGrafter"/>
</dbReference>
<dbReference type="EMBL" id="RRYP01018584">
    <property type="protein sequence ID" value="TNV73571.1"/>
    <property type="molecule type" value="Genomic_DNA"/>
</dbReference>
<dbReference type="CDD" id="cd22584">
    <property type="entry name" value="Rcat_RBR_unk"/>
    <property type="match status" value="1"/>
</dbReference>
<keyword evidence="12" id="KW-1185">Reference proteome</keyword>
<evidence type="ECO:0000313" key="11">
    <source>
        <dbReference type="EMBL" id="TNV73571.1"/>
    </source>
</evidence>
<dbReference type="CDD" id="cd20335">
    <property type="entry name" value="BRcat_RBR"/>
    <property type="match status" value="1"/>
</dbReference>